<dbReference type="SUPFAM" id="SSF81573">
    <property type="entry name" value="F1F0 ATP synthase subunit B, membrane domain"/>
    <property type="match status" value="1"/>
</dbReference>
<reference evidence="2" key="1">
    <citation type="submission" date="2019-03" db="EMBL/GenBank/DDBJ databases">
        <authorList>
            <person name="Hao L."/>
        </authorList>
    </citation>
    <scope>NUCLEOTIDE SEQUENCE</scope>
</reference>
<sequence>MVKTLGDITQELSEKVLAPARAEADELVQNAKKQADALIAEAKADAEKIRAAAKADAENVKKQMQVDMDTAARNFIIMVEEKLQAAIVTPVVEHEVKTAVDDADFLKRMIEILLTEFVKNKGREHPVEILLPKKEQASLEAWFNEKFKEKAAGSLVVQFTDKITFGFHIGEKGQGAYFNFSSGLVEAFSNFCSPRFRKHFFAGEES</sequence>
<evidence type="ECO:0000313" key="2">
    <source>
        <dbReference type="EMBL" id="VFU18514.1"/>
    </source>
</evidence>
<dbReference type="Gene3D" id="1.20.5.620">
    <property type="entry name" value="F1F0 ATP synthase subunit B, membrane domain"/>
    <property type="match status" value="1"/>
</dbReference>
<accession>A0A485M5L4</accession>
<dbReference type="EMBL" id="CAADRM010000152">
    <property type="protein sequence ID" value="VFU18514.1"/>
    <property type="molecule type" value="Genomic_DNA"/>
</dbReference>
<dbReference type="AlphaFoldDB" id="A0A485M5L4"/>
<feature type="coiled-coil region" evidence="1">
    <location>
        <begin position="21"/>
        <end position="74"/>
    </location>
</feature>
<evidence type="ECO:0000256" key="1">
    <source>
        <dbReference type="SAM" id="Coils"/>
    </source>
</evidence>
<protein>
    <submittedName>
        <fullName evidence="2">V-type ATP synthase subunit E</fullName>
    </submittedName>
</protein>
<keyword evidence="1" id="KW-0175">Coiled coil</keyword>
<organism evidence="2">
    <name type="scientific">anaerobic digester metagenome</name>
    <dbReference type="NCBI Taxonomy" id="1263854"/>
    <lineage>
        <taxon>unclassified sequences</taxon>
        <taxon>metagenomes</taxon>
        <taxon>ecological metagenomes</taxon>
    </lineage>
</organism>
<dbReference type="CDD" id="cd06503">
    <property type="entry name" value="ATP-synt_Fo_b"/>
    <property type="match status" value="1"/>
</dbReference>
<proteinExistence type="predicted"/>
<dbReference type="InterPro" id="IPR028987">
    <property type="entry name" value="ATP_synth_B-like_membr_sf"/>
</dbReference>
<name>A0A485M5L4_9ZZZZ</name>
<gene>
    <name evidence="2" type="ORF">SCFA_840022</name>
</gene>